<proteinExistence type="predicted"/>
<organism evidence="2">
    <name type="scientific">uncultured Solirubrobacteraceae bacterium</name>
    <dbReference type="NCBI Taxonomy" id="1162706"/>
    <lineage>
        <taxon>Bacteria</taxon>
        <taxon>Bacillati</taxon>
        <taxon>Actinomycetota</taxon>
        <taxon>Thermoleophilia</taxon>
        <taxon>Solirubrobacterales</taxon>
        <taxon>Solirubrobacteraceae</taxon>
        <taxon>environmental samples</taxon>
    </lineage>
</organism>
<feature type="non-terminal residue" evidence="2">
    <location>
        <position position="1"/>
    </location>
</feature>
<dbReference type="GO" id="GO:0032259">
    <property type="term" value="P:methylation"/>
    <property type="evidence" value="ECO:0007669"/>
    <property type="project" value="UniProtKB-KW"/>
</dbReference>
<dbReference type="GO" id="GO:0004372">
    <property type="term" value="F:glycine hydroxymethyltransferase activity"/>
    <property type="evidence" value="ECO:0007669"/>
    <property type="project" value="UniProtKB-EC"/>
</dbReference>
<feature type="compositionally biased region" description="Low complexity" evidence="1">
    <location>
        <begin position="1"/>
        <end position="14"/>
    </location>
</feature>
<dbReference type="AlphaFoldDB" id="A0A6J4SMV4"/>
<feature type="compositionally biased region" description="Basic residues" evidence="1">
    <location>
        <begin position="15"/>
        <end position="32"/>
    </location>
</feature>
<protein>
    <submittedName>
        <fullName evidence="2">Serine hydroxymethyltransferase</fullName>
        <ecNumber evidence="2">2.1.2.1</ecNumber>
    </submittedName>
</protein>
<keyword evidence="2" id="KW-0489">Methyltransferase</keyword>
<feature type="compositionally biased region" description="Basic and acidic residues" evidence="1">
    <location>
        <begin position="33"/>
        <end position="46"/>
    </location>
</feature>
<name>A0A6J4SMV4_9ACTN</name>
<dbReference type="GO" id="GO:0008168">
    <property type="term" value="F:methyltransferase activity"/>
    <property type="evidence" value="ECO:0007669"/>
    <property type="project" value="UniProtKB-KW"/>
</dbReference>
<evidence type="ECO:0000256" key="1">
    <source>
        <dbReference type="SAM" id="MobiDB-lite"/>
    </source>
</evidence>
<accession>A0A6J4SMV4</accession>
<sequence length="71" mass="7900">ERTAARLLRAPACRGRPRGRRGHGPRARAPARHARDDRLGELRAAGDPRVPGQRAHQQVRRGLSGQALLRR</sequence>
<feature type="region of interest" description="Disordered" evidence="1">
    <location>
        <begin position="1"/>
        <end position="71"/>
    </location>
</feature>
<dbReference type="EC" id="2.1.2.1" evidence="2"/>
<evidence type="ECO:0000313" key="2">
    <source>
        <dbReference type="EMBL" id="CAA9498133.1"/>
    </source>
</evidence>
<reference evidence="2" key="1">
    <citation type="submission" date="2020-02" db="EMBL/GenBank/DDBJ databases">
        <authorList>
            <person name="Meier V. D."/>
        </authorList>
    </citation>
    <scope>NUCLEOTIDE SEQUENCE</scope>
    <source>
        <strain evidence="2">AVDCRST_MAG69</strain>
    </source>
</reference>
<gene>
    <name evidence="2" type="ORF">AVDCRST_MAG69-1727</name>
</gene>
<keyword evidence="2" id="KW-0808">Transferase</keyword>
<dbReference type="EMBL" id="CADCVP010000182">
    <property type="protein sequence ID" value="CAA9498133.1"/>
    <property type="molecule type" value="Genomic_DNA"/>
</dbReference>
<feature type="non-terminal residue" evidence="2">
    <location>
        <position position="71"/>
    </location>
</feature>